<evidence type="ECO:0000313" key="2">
    <source>
        <dbReference type="EMBL" id="MBW8483027.1"/>
    </source>
</evidence>
<gene>
    <name evidence="2" type="ORF">K1Y72_11650</name>
</gene>
<evidence type="ECO:0000256" key="1">
    <source>
        <dbReference type="ARBA" id="ARBA00022833"/>
    </source>
</evidence>
<dbReference type="Gene3D" id="3.40.50.10320">
    <property type="entry name" value="LmbE-like"/>
    <property type="match status" value="1"/>
</dbReference>
<dbReference type="Proteomes" id="UP000774570">
    <property type="component" value="Unassembled WGS sequence"/>
</dbReference>
<evidence type="ECO:0000313" key="3">
    <source>
        <dbReference type="Proteomes" id="UP000774570"/>
    </source>
</evidence>
<dbReference type="EMBL" id="JAIBOA010000006">
    <property type="protein sequence ID" value="MBW8483027.1"/>
    <property type="molecule type" value="Genomic_DNA"/>
</dbReference>
<dbReference type="InterPro" id="IPR003737">
    <property type="entry name" value="GlcNAc_PI_deacetylase-related"/>
</dbReference>
<dbReference type="RefSeq" id="WP_220165947.1">
    <property type="nucleotide sequence ID" value="NZ_JAIBOA010000006.1"/>
</dbReference>
<dbReference type="Pfam" id="PF02585">
    <property type="entry name" value="PIG-L"/>
    <property type="match status" value="1"/>
</dbReference>
<dbReference type="PANTHER" id="PTHR12993:SF26">
    <property type="entry name" value="1D-MYO-INOSITOL 2-ACETAMIDO-2-DEOXY-ALPHA-D-GLUCOPYRANOSIDE DEACETYLASE"/>
    <property type="match status" value="1"/>
</dbReference>
<accession>A0ABS7FTW2</accession>
<proteinExistence type="predicted"/>
<dbReference type="PANTHER" id="PTHR12993">
    <property type="entry name" value="N-ACETYLGLUCOSAMINYL-PHOSPHATIDYLINOSITOL DE-N-ACETYLASE-RELATED"/>
    <property type="match status" value="1"/>
</dbReference>
<name>A0ABS7FTW2_9ACTN</name>
<comment type="caution">
    <text evidence="2">The sequence shown here is derived from an EMBL/GenBank/DDBJ whole genome shotgun (WGS) entry which is preliminary data.</text>
</comment>
<dbReference type="InterPro" id="IPR024078">
    <property type="entry name" value="LmbE-like_dom_sf"/>
</dbReference>
<dbReference type="SUPFAM" id="SSF102588">
    <property type="entry name" value="LmbE-like"/>
    <property type="match status" value="1"/>
</dbReference>
<organism evidence="2 3">
    <name type="scientific">Actinomadura parmotrematis</name>
    <dbReference type="NCBI Taxonomy" id="2864039"/>
    <lineage>
        <taxon>Bacteria</taxon>
        <taxon>Bacillati</taxon>
        <taxon>Actinomycetota</taxon>
        <taxon>Actinomycetes</taxon>
        <taxon>Streptosporangiales</taxon>
        <taxon>Thermomonosporaceae</taxon>
        <taxon>Actinomadura</taxon>
    </lineage>
</organism>
<protein>
    <submittedName>
        <fullName evidence="2">PIG-L family deacetylase</fullName>
    </submittedName>
</protein>
<keyword evidence="3" id="KW-1185">Reference proteome</keyword>
<reference evidence="2 3" key="1">
    <citation type="submission" date="2021-07" db="EMBL/GenBank/DDBJ databases">
        <title>Actinomadura sp. PM05-2 isolated from lichen.</title>
        <authorList>
            <person name="Somphong A."/>
            <person name="Phongsopitanun W."/>
            <person name="Tanasupawat S."/>
            <person name="Peongsungnone V."/>
        </authorList>
    </citation>
    <scope>NUCLEOTIDE SEQUENCE [LARGE SCALE GENOMIC DNA]</scope>
    <source>
        <strain evidence="2 3">PM05-2</strain>
    </source>
</reference>
<sequence>MRRTCVFFHAHPDDEALLTAGTMARLAAEGHRVVLVVATAGELGLTGGAGDLGAVRMREVRASAAALGCARVVALGYGDSGLDGAAPGGFASADVAEVAAELAGLLRQEGADLLTVYDPAGGYGHPDHVQVHRTGVAAAALAGTPVVLEATVDRDLLLRALRPLARWRLVPRALDVARFEAAYAGRAEITHRVRVRAWAGAKRASMAAHASQATGGGSVRTLAALLRLPGPLFRRALGTEYYVRRDLPPGEVHDHPLAAWPAPQPAPAGG</sequence>
<keyword evidence="1" id="KW-0862">Zinc</keyword>